<dbReference type="InterPro" id="IPR011990">
    <property type="entry name" value="TPR-like_helical_dom_sf"/>
</dbReference>
<evidence type="ECO:0000313" key="2">
    <source>
        <dbReference type="Proteomes" id="UP000246018"/>
    </source>
</evidence>
<organism evidence="1 2">
    <name type="scientific">Nocardioides gansuensis</name>
    <dbReference type="NCBI Taxonomy" id="2138300"/>
    <lineage>
        <taxon>Bacteria</taxon>
        <taxon>Bacillati</taxon>
        <taxon>Actinomycetota</taxon>
        <taxon>Actinomycetes</taxon>
        <taxon>Propionibacteriales</taxon>
        <taxon>Nocardioidaceae</taxon>
        <taxon>Nocardioides</taxon>
    </lineage>
</organism>
<dbReference type="RefSeq" id="WP_116574655.1">
    <property type="nucleotide sequence ID" value="NZ_QDGZ01000032.1"/>
</dbReference>
<sequence>MEADRGAIGDAVLLAERALALLGEGRDARNLARLRTQLGTMQLRLDPPEVSEAERNLERAGEELAWSSASPVDVARNDLARARARLITGDLEGAAALSRQVQAAIGDQVPLVRGDALSLTGQVLMAQGDVPGASACFRQAVLAMTGVGADRSAAQQWFELAELLDSVGLADAARDAYRNAAASAGVRARPGSRVEARLTESSRTA</sequence>
<gene>
    <name evidence="1" type="ORF">DDE18_22500</name>
</gene>
<evidence type="ECO:0008006" key="3">
    <source>
        <dbReference type="Google" id="ProtNLM"/>
    </source>
</evidence>
<dbReference type="AlphaFoldDB" id="A0A2T8F4D2"/>
<keyword evidence="2" id="KW-1185">Reference proteome</keyword>
<dbReference type="EMBL" id="QDGZ01000032">
    <property type="protein sequence ID" value="PVG80575.1"/>
    <property type="molecule type" value="Genomic_DNA"/>
</dbReference>
<name>A0A2T8F4D2_9ACTN</name>
<evidence type="ECO:0000313" key="1">
    <source>
        <dbReference type="EMBL" id="PVG80575.1"/>
    </source>
</evidence>
<dbReference type="Gene3D" id="1.25.40.10">
    <property type="entry name" value="Tetratricopeptide repeat domain"/>
    <property type="match status" value="1"/>
</dbReference>
<accession>A0A2T8F4D2</accession>
<protein>
    <recommendedName>
        <fullName evidence="3">MalT-like TPR region domain-containing protein</fullName>
    </recommendedName>
</protein>
<dbReference type="SUPFAM" id="SSF48452">
    <property type="entry name" value="TPR-like"/>
    <property type="match status" value="1"/>
</dbReference>
<reference evidence="1 2" key="1">
    <citation type="submission" date="2018-04" db="EMBL/GenBank/DDBJ databases">
        <title>Genome of Nocardioides gansuensis WSJ-1.</title>
        <authorList>
            <person name="Wu S."/>
            <person name="Wang G."/>
        </authorList>
    </citation>
    <scope>NUCLEOTIDE SEQUENCE [LARGE SCALE GENOMIC DNA]</scope>
    <source>
        <strain evidence="1 2">WSJ-1</strain>
    </source>
</reference>
<dbReference type="Proteomes" id="UP000246018">
    <property type="component" value="Unassembled WGS sequence"/>
</dbReference>
<comment type="caution">
    <text evidence="1">The sequence shown here is derived from an EMBL/GenBank/DDBJ whole genome shotgun (WGS) entry which is preliminary data.</text>
</comment>
<proteinExistence type="predicted"/>